<dbReference type="EMBL" id="ML208308">
    <property type="protein sequence ID" value="TFK70729.1"/>
    <property type="molecule type" value="Genomic_DNA"/>
</dbReference>
<organism evidence="1 2">
    <name type="scientific">Pluteus cervinus</name>
    <dbReference type="NCBI Taxonomy" id="181527"/>
    <lineage>
        <taxon>Eukaryota</taxon>
        <taxon>Fungi</taxon>
        <taxon>Dikarya</taxon>
        <taxon>Basidiomycota</taxon>
        <taxon>Agaricomycotina</taxon>
        <taxon>Agaricomycetes</taxon>
        <taxon>Agaricomycetidae</taxon>
        <taxon>Agaricales</taxon>
        <taxon>Pluteineae</taxon>
        <taxon>Pluteaceae</taxon>
        <taxon>Pluteus</taxon>
    </lineage>
</organism>
<sequence length="232" mass="25625">MTRNTVRFDPSVTEIYEPGSTRLTPGSSSRAGFSTIPTGFAALRHQAAGRVIRSQPRRPLRAFWETSNSDTSSSSSSSPSPPATPHIPTIPLPGTPSAHLNNLRLFVWDDIANQLKEVADQPATHPPCQSMTFVDPLGIIQDMVVTAGSRGYVDIRDVLVCLERFVSRIDTDDWECNASEQERSDMGANWLARRSIMGPKVPTIIDMHNCRYFVGVEALEDEGDCWVFNFSA</sequence>
<gene>
    <name evidence="1" type="ORF">BDN72DRAFT_521470</name>
</gene>
<reference evidence="1 2" key="1">
    <citation type="journal article" date="2019" name="Nat. Ecol. Evol.">
        <title>Megaphylogeny resolves global patterns of mushroom evolution.</title>
        <authorList>
            <person name="Varga T."/>
            <person name="Krizsan K."/>
            <person name="Foldi C."/>
            <person name="Dima B."/>
            <person name="Sanchez-Garcia M."/>
            <person name="Sanchez-Ramirez S."/>
            <person name="Szollosi G.J."/>
            <person name="Szarkandi J.G."/>
            <person name="Papp V."/>
            <person name="Albert L."/>
            <person name="Andreopoulos W."/>
            <person name="Angelini C."/>
            <person name="Antonin V."/>
            <person name="Barry K.W."/>
            <person name="Bougher N.L."/>
            <person name="Buchanan P."/>
            <person name="Buyck B."/>
            <person name="Bense V."/>
            <person name="Catcheside P."/>
            <person name="Chovatia M."/>
            <person name="Cooper J."/>
            <person name="Damon W."/>
            <person name="Desjardin D."/>
            <person name="Finy P."/>
            <person name="Geml J."/>
            <person name="Haridas S."/>
            <person name="Hughes K."/>
            <person name="Justo A."/>
            <person name="Karasinski D."/>
            <person name="Kautmanova I."/>
            <person name="Kiss B."/>
            <person name="Kocsube S."/>
            <person name="Kotiranta H."/>
            <person name="LaButti K.M."/>
            <person name="Lechner B.E."/>
            <person name="Liimatainen K."/>
            <person name="Lipzen A."/>
            <person name="Lukacs Z."/>
            <person name="Mihaltcheva S."/>
            <person name="Morgado L.N."/>
            <person name="Niskanen T."/>
            <person name="Noordeloos M.E."/>
            <person name="Ohm R.A."/>
            <person name="Ortiz-Santana B."/>
            <person name="Ovrebo C."/>
            <person name="Racz N."/>
            <person name="Riley R."/>
            <person name="Savchenko A."/>
            <person name="Shiryaev A."/>
            <person name="Soop K."/>
            <person name="Spirin V."/>
            <person name="Szebenyi C."/>
            <person name="Tomsovsky M."/>
            <person name="Tulloss R.E."/>
            <person name="Uehling J."/>
            <person name="Grigoriev I.V."/>
            <person name="Vagvolgyi C."/>
            <person name="Papp T."/>
            <person name="Martin F.M."/>
            <person name="Miettinen O."/>
            <person name="Hibbett D.S."/>
            <person name="Nagy L.G."/>
        </authorList>
    </citation>
    <scope>NUCLEOTIDE SEQUENCE [LARGE SCALE GENOMIC DNA]</scope>
    <source>
        <strain evidence="1 2">NL-1719</strain>
    </source>
</reference>
<evidence type="ECO:0000313" key="1">
    <source>
        <dbReference type="EMBL" id="TFK70729.1"/>
    </source>
</evidence>
<proteinExistence type="predicted"/>
<accession>A0ACD3AZK1</accession>
<protein>
    <submittedName>
        <fullName evidence="1">Uncharacterized protein</fullName>
    </submittedName>
</protein>
<dbReference type="Proteomes" id="UP000308600">
    <property type="component" value="Unassembled WGS sequence"/>
</dbReference>
<keyword evidence="2" id="KW-1185">Reference proteome</keyword>
<evidence type="ECO:0000313" key="2">
    <source>
        <dbReference type="Proteomes" id="UP000308600"/>
    </source>
</evidence>
<name>A0ACD3AZK1_9AGAR</name>